<organism evidence="5 6">
    <name type="scientific">Candidatus Cerribacteria bacterium 'Amazon FNV 2010 28 9'</name>
    <dbReference type="NCBI Taxonomy" id="2081795"/>
    <lineage>
        <taxon>Bacteria</taxon>
        <taxon>Candidatus Cerribacteria</taxon>
    </lineage>
</organism>
<evidence type="ECO:0000259" key="3">
    <source>
        <dbReference type="Pfam" id="PF00675"/>
    </source>
</evidence>
<name>A0A317JR16_9BACT</name>
<dbReference type="InterPro" id="IPR050361">
    <property type="entry name" value="MPP/UQCRC_Complex"/>
</dbReference>
<dbReference type="InterPro" id="IPR007863">
    <property type="entry name" value="Peptidase_M16_C"/>
</dbReference>
<dbReference type="InterPro" id="IPR011249">
    <property type="entry name" value="Metalloenz_LuxS/M16"/>
</dbReference>
<dbReference type="Gene3D" id="3.30.830.10">
    <property type="entry name" value="Metalloenzyme, LuxS/M16 peptidase-like"/>
    <property type="match status" value="2"/>
</dbReference>
<evidence type="ECO:0008006" key="7">
    <source>
        <dbReference type="Google" id="ProtNLM"/>
    </source>
</evidence>
<evidence type="ECO:0000313" key="6">
    <source>
        <dbReference type="Proteomes" id="UP000246104"/>
    </source>
</evidence>
<proteinExistence type="inferred from homology"/>
<feature type="domain" description="Peptidase M16 C-terminal" evidence="4">
    <location>
        <begin position="169"/>
        <end position="356"/>
    </location>
</feature>
<evidence type="ECO:0000313" key="5">
    <source>
        <dbReference type="EMBL" id="PWU23176.1"/>
    </source>
</evidence>
<comment type="caution">
    <text evidence="5">The sequence shown here is derived from an EMBL/GenBank/DDBJ whole genome shotgun (WGS) entry which is preliminary data.</text>
</comment>
<evidence type="ECO:0000256" key="1">
    <source>
        <dbReference type="ARBA" id="ARBA00007261"/>
    </source>
</evidence>
<reference evidence="5 6" key="1">
    <citation type="submission" date="2018-02" db="EMBL/GenBank/DDBJ databases">
        <title>Genomic Reconstructions from Amazon Rainforest and Pasture Soil Reveal Novel Insights into the Physiology of Candidate Phyla in Tropical Sites.</title>
        <authorList>
            <person name="Kroeger M.E."/>
            <person name="Delmont T."/>
            <person name="Eren A.M."/>
            <person name="Guo J."/>
            <person name="Meyer K.M."/>
            <person name="Khan K."/>
            <person name="Rodrigues J.L.M."/>
            <person name="Bohannan B.J.M."/>
            <person name="Tringe S."/>
            <person name="Borges C.D."/>
            <person name="Tiedje J."/>
            <person name="Tsai S.M."/>
            <person name="Nusslein K."/>
        </authorList>
    </citation>
    <scope>NUCLEOTIDE SEQUENCE [LARGE SCALE GENOMIC DNA]</scope>
    <source>
        <strain evidence="5">Amazon FNV 2010 28 9</strain>
    </source>
</reference>
<dbReference type="GO" id="GO:0046872">
    <property type="term" value="F:metal ion binding"/>
    <property type="evidence" value="ECO:0007669"/>
    <property type="project" value="InterPro"/>
</dbReference>
<dbReference type="Pfam" id="PF00675">
    <property type="entry name" value="Peptidase_M16"/>
    <property type="match status" value="1"/>
</dbReference>
<dbReference type="SUPFAM" id="SSF63411">
    <property type="entry name" value="LuxS/MPP-like metallohydrolase"/>
    <property type="match status" value="2"/>
</dbReference>
<dbReference type="AlphaFoldDB" id="A0A317JR16"/>
<sequence>MNYPYRAIQFDHGLRTILVPMEGTKSVTVLAMVGTGSRFEDSKTNGISHFLEHMVFKGTKNFPTARELASAIDEVGAEFNAFTSKEYTGYYVKCASSFVDLASDVVSDMLLTARLLPADIEREKGVIVEEIHMYEDTPMRHIGDCFEKLIFDGSPLGWNIIGTESSVRSFTQDDFVHHLNTWYGFHNVVLVVAGDASVLNQKGFEHKLEHFFSKDEHTRTTKPTSAYIEQLKDNPFNKRKRLSVHFKESAQAHFILGFPGLKRTDERRYALTILSTLLGGNMSSRLFTEVREKRGLCYYVRSDEDHYHDCGVFGASAGVDPSRVDEAVKVVYEQLLLLASDGEHSITHDEVKKAKSHVLGATTLDLEDSMSIAHLFAGSALLQNKVETIEEKLKRLENVTFEQVREVAKQLIDPPNLYFSILGPYQEEARFERLLD</sequence>
<feature type="domain" description="Peptidase M16 N-terminal" evidence="3">
    <location>
        <begin position="22"/>
        <end position="163"/>
    </location>
</feature>
<gene>
    <name evidence="5" type="ORF">C5B42_03800</name>
</gene>
<dbReference type="Pfam" id="PF05193">
    <property type="entry name" value="Peptidase_M16_C"/>
    <property type="match status" value="1"/>
</dbReference>
<dbReference type="EMBL" id="PSRQ01000043">
    <property type="protein sequence ID" value="PWU23176.1"/>
    <property type="molecule type" value="Genomic_DNA"/>
</dbReference>
<evidence type="ECO:0000259" key="4">
    <source>
        <dbReference type="Pfam" id="PF05193"/>
    </source>
</evidence>
<dbReference type="PANTHER" id="PTHR11851">
    <property type="entry name" value="METALLOPROTEASE"/>
    <property type="match status" value="1"/>
</dbReference>
<dbReference type="Proteomes" id="UP000246104">
    <property type="component" value="Unassembled WGS sequence"/>
</dbReference>
<dbReference type="GO" id="GO:0006508">
    <property type="term" value="P:proteolysis"/>
    <property type="evidence" value="ECO:0007669"/>
    <property type="project" value="InterPro"/>
</dbReference>
<dbReference type="PROSITE" id="PS00143">
    <property type="entry name" value="INSULINASE"/>
    <property type="match status" value="1"/>
</dbReference>
<dbReference type="InterPro" id="IPR011765">
    <property type="entry name" value="Pept_M16_N"/>
</dbReference>
<dbReference type="InterPro" id="IPR001431">
    <property type="entry name" value="Pept_M16_Zn_BS"/>
</dbReference>
<protein>
    <recommendedName>
        <fullName evidence="7">Peptidase M16</fullName>
    </recommendedName>
</protein>
<accession>A0A317JR16</accession>
<evidence type="ECO:0000256" key="2">
    <source>
        <dbReference type="RuleBase" id="RU004447"/>
    </source>
</evidence>
<dbReference type="PANTHER" id="PTHR11851:SF49">
    <property type="entry name" value="MITOCHONDRIAL-PROCESSING PEPTIDASE SUBUNIT ALPHA"/>
    <property type="match status" value="1"/>
</dbReference>
<comment type="similarity">
    <text evidence="1 2">Belongs to the peptidase M16 family.</text>
</comment>
<dbReference type="GO" id="GO:0004222">
    <property type="term" value="F:metalloendopeptidase activity"/>
    <property type="evidence" value="ECO:0007669"/>
    <property type="project" value="InterPro"/>
</dbReference>